<dbReference type="GO" id="GO:0003735">
    <property type="term" value="F:structural constituent of ribosome"/>
    <property type="evidence" value="ECO:0007669"/>
    <property type="project" value="TreeGrafter"/>
</dbReference>
<dbReference type="Gene3D" id="1.10.3500.10">
    <property type="entry name" value="Tex N-terminal region-like"/>
    <property type="match status" value="1"/>
</dbReference>
<dbReference type="InterPro" id="IPR023323">
    <property type="entry name" value="Tex-like_dom_sf"/>
</dbReference>
<reference evidence="2" key="1">
    <citation type="submission" date="2019-08" db="EMBL/GenBank/DDBJ databases">
        <authorList>
            <person name="Kucharzyk K."/>
            <person name="Murdoch R.W."/>
            <person name="Higgins S."/>
            <person name="Loffler F."/>
        </authorList>
    </citation>
    <scope>NUCLEOTIDE SEQUENCE</scope>
</reference>
<name>A0A645ARG0_9ZZZZ</name>
<dbReference type="InterPro" id="IPR012337">
    <property type="entry name" value="RNaseH-like_sf"/>
</dbReference>
<dbReference type="InterPro" id="IPR010994">
    <property type="entry name" value="RuvA_2-like"/>
</dbReference>
<dbReference type="InterPro" id="IPR032639">
    <property type="entry name" value="Tex_YqgF"/>
</dbReference>
<dbReference type="SUPFAM" id="SSF47781">
    <property type="entry name" value="RuvA domain 2-like"/>
    <property type="match status" value="2"/>
</dbReference>
<dbReference type="GO" id="GO:0005737">
    <property type="term" value="C:cytoplasm"/>
    <property type="evidence" value="ECO:0007669"/>
    <property type="project" value="UniProtKB-ARBA"/>
</dbReference>
<evidence type="ECO:0000259" key="1">
    <source>
        <dbReference type="PROSITE" id="PS50126"/>
    </source>
</evidence>
<dbReference type="Gene3D" id="2.40.50.140">
    <property type="entry name" value="Nucleic acid-binding proteins"/>
    <property type="match status" value="1"/>
</dbReference>
<comment type="caution">
    <text evidence="2">The sequence shown here is derived from an EMBL/GenBank/DDBJ whole genome shotgun (WGS) entry which is preliminary data.</text>
</comment>
<proteinExistence type="predicted"/>
<dbReference type="PANTHER" id="PTHR10724:SF10">
    <property type="entry name" value="S1 RNA-BINDING DOMAIN-CONTAINING PROTEIN 1"/>
    <property type="match status" value="1"/>
</dbReference>
<organism evidence="2">
    <name type="scientific">bioreactor metagenome</name>
    <dbReference type="NCBI Taxonomy" id="1076179"/>
    <lineage>
        <taxon>unclassified sequences</taxon>
        <taxon>metagenomes</taxon>
        <taxon>ecological metagenomes</taxon>
    </lineage>
</organism>
<dbReference type="Pfam" id="PF00575">
    <property type="entry name" value="S1"/>
    <property type="match status" value="1"/>
</dbReference>
<dbReference type="GO" id="GO:0006412">
    <property type="term" value="P:translation"/>
    <property type="evidence" value="ECO:0007669"/>
    <property type="project" value="TreeGrafter"/>
</dbReference>
<dbReference type="EMBL" id="VSSQ01015021">
    <property type="protein sequence ID" value="MPM54911.1"/>
    <property type="molecule type" value="Genomic_DNA"/>
</dbReference>
<dbReference type="Gene3D" id="1.10.150.310">
    <property type="entry name" value="Tex RuvX-like domain-like"/>
    <property type="match status" value="1"/>
</dbReference>
<feature type="domain" description="S1 motif" evidence="1">
    <location>
        <begin position="243"/>
        <end position="312"/>
    </location>
</feature>
<dbReference type="InterPro" id="IPR003029">
    <property type="entry name" value="S1_domain"/>
</dbReference>
<dbReference type="Pfam" id="PF16921">
    <property type="entry name" value="Tex_YqgF"/>
    <property type="match status" value="1"/>
</dbReference>
<dbReference type="InterPro" id="IPR044146">
    <property type="entry name" value="S1_Tex"/>
</dbReference>
<dbReference type="Pfam" id="PF17674">
    <property type="entry name" value="HHH_9"/>
    <property type="match status" value="1"/>
</dbReference>
<dbReference type="GO" id="GO:0003729">
    <property type="term" value="F:mRNA binding"/>
    <property type="evidence" value="ECO:0007669"/>
    <property type="project" value="TreeGrafter"/>
</dbReference>
<dbReference type="InterPro" id="IPR041692">
    <property type="entry name" value="HHH_9"/>
</dbReference>
<dbReference type="InterPro" id="IPR012340">
    <property type="entry name" value="NA-bd_OB-fold"/>
</dbReference>
<dbReference type="FunFam" id="1.10.150.310:FF:000002">
    <property type="entry name" value="Putative transcription modulator/accessory protein"/>
    <property type="match status" value="1"/>
</dbReference>
<dbReference type="PANTHER" id="PTHR10724">
    <property type="entry name" value="30S RIBOSOMAL PROTEIN S1"/>
    <property type="match status" value="1"/>
</dbReference>
<dbReference type="AlphaFoldDB" id="A0A645ARG0"/>
<sequence length="315" mass="34756">MNEAGASVYSASKLAGEEFPQLDVSQRSAISIARRLQDPLAELVKIDPKSIGVGLYQHDVNQKQLGLKLEAVVESVVNHVGVDLNTASAELLQYVAGIKSGVAKKIVAYREKNRRFISRKQLLAVPGLGEQTYMQAAGFLRISGGENFLDETAIHPERYDATKVLFDLFQVPFDRSGIETVVQQLYAATTERLSELREQLQLGLPTLLDMRDSLAKPGRDPREDLPPVVFSTDVLHFEDLAEGMVLQGIVRNVVDFGCFVDIGVHQDGLVHVSEISPQRITHPANAVKVGQQVKVKVISIDRVRKRIGLSIKQAR</sequence>
<gene>
    <name evidence="2" type="primary">yhgF_28</name>
    <name evidence="2" type="ORF">SDC9_101694</name>
</gene>
<dbReference type="SMART" id="SM00316">
    <property type="entry name" value="S1"/>
    <property type="match status" value="1"/>
</dbReference>
<dbReference type="SUPFAM" id="SSF50249">
    <property type="entry name" value="Nucleic acid-binding proteins"/>
    <property type="match status" value="1"/>
</dbReference>
<evidence type="ECO:0000313" key="2">
    <source>
        <dbReference type="EMBL" id="MPM54911.1"/>
    </source>
</evidence>
<dbReference type="SUPFAM" id="SSF53098">
    <property type="entry name" value="Ribonuclease H-like"/>
    <property type="match status" value="1"/>
</dbReference>
<dbReference type="FunFam" id="2.40.50.140:FF:000051">
    <property type="entry name" value="RNA-binding transcriptional accessory protein"/>
    <property type="match status" value="1"/>
</dbReference>
<dbReference type="InterPro" id="IPR050437">
    <property type="entry name" value="Ribos_protein_bS1-like"/>
</dbReference>
<dbReference type="Pfam" id="PF12836">
    <property type="entry name" value="HHH_3"/>
    <property type="match status" value="1"/>
</dbReference>
<dbReference type="CDD" id="cd05685">
    <property type="entry name" value="S1_Tex"/>
    <property type="match status" value="1"/>
</dbReference>
<dbReference type="PROSITE" id="PS50126">
    <property type="entry name" value="S1"/>
    <property type="match status" value="1"/>
</dbReference>
<accession>A0A645ARG0</accession>
<protein>
    <submittedName>
        <fullName evidence="2">Protein YhgF</fullName>
    </submittedName>
</protein>